<organism evidence="3 4">
    <name type="scientific">Sphingomonas piscis</name>
    <dbReference type="NCBI Taxonomy" id="2714943"/>
    <lineage>
        <taxon>Bacteria</taxon>
        <taxon>Pseudomonadati</taxon>
        <taxon>Pseudomonadota</taxon>
        <taxon>Alphaproteobacteria</taxon>
        <taxon>Sphingomonadales</taxon>
        <taxon>Sphingomonadaceae</taxon>
        <taxon>Sphingomonas</taxon>
    </lineage>
</organism>
<keyword evidence="4" id="KW-1185">Reference proteome</keyword>
<dbReference type="KEGG" id="spii:G7077_02050"/>
<protein>
    <submittedName>
        <fullName evidence="3">Pilus assembly protein</fullName>
    </submittedName>
</protein>
<gene>
    <name evidence="3" type="ORF">G7077_02050</name>
</gene>
<evidence type="ECO:0000259" key="2">
    <source>
        <dbReference type="Pfam" id="PF07811"/>
    </source>
</evidence>
<sequence>MLTPPLSSPSRLLRDTSGVAMVEFALTLPVLLLLVLGGIEVTNLAVAHLKVNQVATTTADNAARVSSKMDETDLDEIFVGAKTAGEAIGLEDKGRVILSSVQDNGKSGTAKGQMINWQRCFGKATGKPPKYGREGKGRSDAALKDGVGKTRKIKAQPGTAVMLVEVAYTYDPMFFAAVTGGPIDINYETAFNVRERTELGITNTKGRPVKSC</sequence>
<keyword evidence="1" id="KW-0812">Transmembrane</keyword>
<keyword evidence="1" id="KW-0472">Membrane</keyword>
<evidence type="ECO:0000256" key="1">
    <source>
        <dbReference type="SAM" id="Phobius"/>
    </source>
</evidence>
<dbReference type="RefSeq" id="WP_166410270.1">
    <property type="nucleotide sequence ID" value="NZ_CP049869.1"/>
</dbReference>
<dbReference type="EMBL" id="CP049869">
    <property type="protein sequence ID" value="QIK77875.1"/>
    <property type="molecule type" value="Genomic_DNA"/>
</dbReference>
<accession>A0A6G7YM99</accession>
<evidence type="ECO:0000313" key="3">
    <source>
        <dbReference type="EMBL" id="QIK77875.1"/>
    </source>
</evidence>
<dbReference type="Pfam" id="PF07811">
    <property type="entry name" value="TadE"/>
    <property type="match status" value="1"/>
</dbReference>
<feature type="transmembrane region" description="Helical" evidence="1">
    <location>
        <begin position="20"/>
        <end position="39"/>
    </location>
</feature>
<dbReference type="AlphaFoldDB" id="A0A6G7YM99"/>
<keyword evidence="1" id="KW-1133">Transmembrane helix</keyword>
<feature type="domain" description="TadE-like" evidence="2">
    <location>
        <begin position="18"/>
        <end position="59"/>
    </location>
</feature>
<reference evidence="3 4" key="1">
    <citation type="submission" date="2020-03" db="EMBL/GenBank/DDBJ databases">
        <title>Sphingomonas sp. nov., isolated from fish.</title>
        <authorList>
            <person name="Hyun D.-W."/>
            <person name="Bae J.-W."/>
        </authorList>
    </citation>
    <scope>NUCLEOTIDE SEQUENCE [LARGE SCALE GENOMIC DNA]</scope>
    <source>
        <strain evidence="3 4">HDW15B</strain>
    </source>
</reference>
<proteinExistence type="predicted"/>
<evidence type="ECO:0000313" key="4">
    <source>
        <dbReference type="Proteomes" id="UP000503222"/>
    </source>
</evidence>
<name>A0A6G7YM99_9SPHN</name>
<dbReference type="InterPro" id="IPR012495">
    <property type="entry name" value="TadE-like_dom"/>
</dbReference>
<dbReference type="Proteomes" id="UP000503222">
    <property type="component" value="Chromosome"/>
</dbReference>